<evidence type="ECO:0000313" key="2">
    <source>
        <dbReference type="Proteomes" id="UP000022910"/>
    </source>
</evidence>
<organism evidence="1 2">
    <name type="scientific">Rhizophagus irregularis (strain DAOM 197198w)</name>
    <name type="common">Glomus intraradices</name>
    <dbReference type="NCBI Taxonomy" id="1432141"/>
    <lineage>
        <taxon>Eukaryota</taxon>
        <taxon>Fungi</taxon>
        <taxon>Fungi incertae sedis</taxon>
        <taxon>Mucoromycota</taxon>
        <taxon>Glomeromycotina</taxon>
        <taxon>Glomeromycetes</taxon>
        <taxon>Glomerales</taxon>
        <taxon>Glomeraceae</taxon>
        <taxon>Rhizophagus</taxon>
    </lineage>
</organism>
<dbReference type="Proteomes" id="UP000022910">
    <property type="component" value="Unassembled WGS sequence"/>
</dbReference>
<dbReference type="AlphaFoldDB" id="A0A015KBT7"/>
<sequence>MDLDWCLICEQKTLGALYCGEECRFKDYLSAYTCLTPPMSPTSTSGSSTPTDSGSSTSSVSIATNNSFVYPFYRKPSPCFQRPQRPPITSTNNDHLKNDMNICVLLPDIKKSQSALNQLNPAFKNTIEMPKVSNANLSCSWDTRQFHI</sequence>
<dbReference type="OrthoDB" id="3599883at2759"/>
<dbReference type="EMBL" id="JEMT01027472">
    <property type="protein sequence ID" value="EXX56956.1"/>
    <property type="molecule type" value="Genomic_DNA"/>
</dbReference>
<accession>A0A015KBT7</accession>
<dbReference type="InterPro" id="IPR024368">
    <property type="entry name" value="Ecl1/2/3"/>
</dbReference>
<comment type="caution">
    <text evidence="1">The sequence shown here is derived from an EMBL/GenBank/DDBJ whole genome shotgun (WGS) entry which is preliminary data.</text>
</comment>
<dbReference type="HOGENOM" id="CLU_1759815_0_0_1"/>
<protein>
    <recommendedName>
        <fullName evidence="3">Extender of the chronological lifespan protein ecl2</fullName>
    </recommendedName>
</protein>
<evidence type="ECO:0000313" key="1">
    <source>
        <dbReference type="EMBL" id="EXX56956.1"/>
    </source>
</evidence>
<keyword evidence="2" id="KW-1185">Reference proteome</keyword>
<evidence type="ECO:0008006" key="3">
    <source>
        <dbReference type="Google" id="ProtNLM"/>
    </source>
</evidence>
<dbReference type="Pfam" id="PF12855">
    <property type="entry name" value="Ecl1"/>
    <property type="match status" value="1"/>
</dbReference>
<proteinExistence type="predicted"/>
<gene>
    <name evidence="1" type="ORF">RirG_211560</name>
</gene>
<name>A0A015KBT7_RHIIW</name>
<reference evidence="1 2" key="1">
    <citation type="submission" date="2014-02" db="EMBL/GenBank/DDBJ databases">
        <title>Single nucleus genome sequencing reveals high similarity among nuclei of an endomycorrhizal fungus.</title>
        <authorList>
            <person name="Lin K."/>
            <person name="Geurts R."/>
            <person name="Zhang Z."/>
            <person name="Limpens E."/>
            <person name="Saunders D.G."/>
            <person name="Mu D."/>
            <person name="Pang E."/>
            <person name="Cao H."/>
            <person name="Cha H."/>
            <person name="Lin T."/>
            <person name="Zhou Q."/>
            <person name="Shang Y."/>
            <person name="Li Y."/>
            <person name="Ivanov S."/>
            <person name="Sharma T."/>
            <person name="Velzen R.V."/>
            <person name="Ruijter N.D."/>
            <person name="Aanen D.K."/>
            <person name="Win J."/>
            <person name="Kamoun S."/>
            <person name="Bisseling T."/>
            <person name="Huang S."/>
        </authorList>
    </citation>
    <scope>NUCLEOTIDE SEQUENCE [LARGE SCALE GENOMIC DNA]</scope>
    <source>
        <strain evidence="2">DAOM197198w</strain>
    </source>
</reference>